<sequence>MSMAPPRSVAAPPKRLRLSRTERLRQLLDVSWQLINEEGTDALTLPRLAQDAGVAKPVVYDHFATRDGLLTALYRDFDARQTAVMDAALEQGTPTLQSRALIIASCYVDCVLTQGREIPGVLAALAGSPELERIKRDYQLVFFEKCRRALAPFTRSSDVKVASFWAMLGAADSLSNAAVLGEITPEEAKEELFATIMAMIARHNAHSS</sequence>
<dbReference type="SUPFAM" id="SSF46689">
    <property type="entry name" value="Homeodomain-like"/>
    <property type="match status" value="1"/>
</dbReference>
<dbReference type="Pfam" id="PF00440">
    <property type="entry name" value="TetR_N"/>
    <property type="match status" value="1"/>
</dbReference>
<dbReference type="PANTHER" id="PTHR30055:SF223">
    <property type="entry name" value="HTH-TYPE TRANSCRIPTIONAL REGULATOR UIDR"/>
    <property type="match status" value="1"/>
</dbReference>
<dbReference type="GO" id="GO:0000976">
    <property type="term" value="F:transcription cis-regulatory region binding"/>
    <property type="evidence" value="ECO:0007669"/>
    <property type="project" value="TreeGrafter"/>
</dbReference>
<dbReference type="PRINTS" id="PR00455">
    <property type="entry name" value="HTHTETR"/>
</dbReference>
<evidence type="ECO:0000256" key="2">
    <source>
        <dbReference type="PROSITE-ProRule" id="PRU00335"/>
    </source>
</evidence>
<dbReference type="InterPro" id="IPR050109">
    <property type="entry name" value="HTH-type_TetR-like_transc_reg"/>
</dbReference>
<dbReference type="PANTHER" id="PTHR30055">
    <property type="entry name" value="HTH-TYPE TRANSCRIPTIONAL REGULATOR RUTR"/>
    <property type="match status" value="1"/>
</dbReference>
<accession>A0AAX3DUI7</accession>
<dbReference type="EMBL" id="CP076676">
    <property type="protein sequence ID" value="UYO38245.1"/>
    <property type="molecule type" value="Genomic_DNA"/>
</dbReference>
<dbReference type="PROSITE" id="PS50977">
    <property type="entry name" value="HTH_TETR_2"/>
    <property type="match status" value="1"/>
</dbReference>
<dbReference type="GO" id="GO:0003700">
    <property type="term" value="F:DNA-binding transcription factor activity"/>
    <property type="evidence" value="ECO:0007669"/>
    <property type="project" value="TreeGrafter"/>
</dbReference>
<feature type="DNA-binding region" description="H-T-H motif" evidence="2">
    <location>
        <begin position="44"/>
        <end position="63"/>
    </location>
</feature>
<dbReference type="Gene3D" id="1.10.357.10">
    <property type="entry name" value="Tetracycline Repressor, domain 2"/>
    <property type="match status" value="1"/>
</dbReference>
<dbReference type="AlphaFoldDB" id="A0AAX3DUI7"/>
<reference evidence="4" key="1">
    <citation type="journal article" date="2022" name="Biol. Control">
        <title>In silico genomic analysis of Rhodopseudomonas palustris strains revealed potential biocontrol agents and crop yield enhancers.</title>
        <authorList>
            <person name="Surachat K."/>
            <person name="Kantachote D."/>
            <person name="Deachamag P."/>
            <person name="Wonglapsuwan M."/>
        </authorList>
    </citation>
    <scope>NUCLEOTIDE SEQUENCE</scope>
    <source>
        <strain evidence="4">TLS06</strain>
    </source>
</reference>
<evidence type="ECO:0000256" key="1">
    <source>
        <dbReference type="ARBA" id="ARBA00023125"/>
    </source>
</evidence>
<protein>
    <submittedName>
        <fullName evidence="4">TetR/AcrR family transcriptional regulator</fullName>
    </submittedName>
</protein>
<feature type="domain" description="HTH tetR-type" evidence="3">
    <location>
        <begin position="21"/>
        <end position="81"/>
    </location>
</feature>
<evidence type="ECO:0000259" key="3">
    <source>
        <dbReference type="PROSITE" id="PS50977"/>
    </source>
</evidence>
<dbReference type="InterPro" id="IPR001647">
    <property type="entry name" value="HTH_TetR"/>
</dbReference>
<evidence type="ECO:0000313" key="5">
    <source>
        <dbReference type="Proteomes" id="UP001163166"/>
    </source>
</evidence>
<name>A0AAX3DUI7_RHOPL</name>
<gene>
    <name evidence="4" type="ORF">KQX62_16075</name>
</gene>
<proteinExistence type="predicted"/>
<dbReference type="RefSeq" id="WP_413776018.1">
    <property type="nucleotide sequence ID" value="NZ_CP076676.1"/>
</dbReference>
<dbReference type="InterPro" id="IPR009057">
    <property type="entry name" value="Homeodomain-like_sf"/>
</dbReference>
<evidence type="ECO:0000313" key="4">
    <source>
        <dbReference type="EMBL" id="UYO38245.1"/>
    </source>
</evidence>
<organism evidence="4 5">
    <name type="scientific">Rhodopseudomonas palustris</name>
    <dbReference type="NCBI Taxonomy" id="1076"/>
    <lineage>
        <taxon>Bacteria</taxon>
        <taxon>Pseudomonadati</taxon>
        <taxon>Pseudomonadota</taxon>
        <taxon>Alphaproteobacteria</taxon>
        <taxon>Hyphomicrobiales</taxon>
        <taxon>Nitrobacteraceae</taxon>
        <taxon>Rhodopseudomonas</taxon>
    </lineage>
</organism>
<keyword evidence="1 2" id="KW-0238">DNA-binding</keyword>
<dbReference type="Proteomes" id="UP001163166">
    <property type="component" value="Chromosome"/>
</dbReference>